<feature type="compositionally biased region" description="Polar residues" evidence="1">
    <location>
        <begin position="75"/>
        <end position="87"/>
    </location>
</feature>
<accession>A0A4C1ST68</accession>
<evidence type="ECO:0000313" key="3">
    <source>
        <dbReference type="Proteomes" id="UP000299102"/>
    </source>
</evidence>
<dbReference type="AlphaFoldDB" id="A0A4C1ST68"/>
<comment type="caution">
    <text evidence="2">The sequence shown here is derived from an EMBL/GenBank/DDBJ whole genome shotgun (WGS) entry which is preliminary data.</text>
</comment>
<dbReference type="EMBL" id="BGZK01000016">
    <property type="protein sequence ID" value="GBP05106.1"/>
    <property type="molecule type" value="Genomic_DNA"/>
</dbReference>
<evidence type="ECO:0000256" key="1">
    <source>
        <dbReference type="SAM" id="MobiDB-lite"/>
    </source>
</evidence>
<evidence type="ECO:0000313" key="2">
    <source>
        <dbReference type="EMBL" id="GBP05106.1"/>
    </source>
</evidence>
<feature type="compositionally biased region" description="Basic residues" evidence="1">
    <location>
        <begin position="24"/>
        <end position="35"/>
    </location>
</feature>
<protein>
    <submittedName>
        <fullName evidence="2">Uncharacterized protein</fullName>
    </submittedName>
</protein>
<dbReference type="Proteomes" id="UP000299102">
    <property type="component" value="Unassembled WGS sequence"/>
</dbReference>
<name>A0A4C1ST68_EUMVA</name>
<organism evidence="2 3">
    <name type="scientific">Eumeta variegata</name>
    <name type="common">Bagworm moth</name>
    <name type="synonym">Eumeta japonica</name>
    <dbReference type="NCBI Taxonomy" id="151549"/>
    <lineage>
        <taxon>Eukaryota</taxon>
        <taxon>Metazoa</taxon>
        <taxon>Ecdysozoa</taxon>
        <taxon>Arthropoda</taxon>
        <taxon>Hexapoda</taxon>
        <taxon>Insecta</taxon>
        <taxon>Pterygota</taxon>
        <taxon>Neoptera</taxon>
        <taxon>Endopterygota</taxon>
        <taxon>Lepidoptera</taxon>
        <taxon>Glossata</taxon>
        <taxon>Ditrysia</taxon>
        <taxon>Tineoidea</taxon>
        <taxon>Psychidae</taxon>
        <taxon>Oiketicinae</taxon>
        <taxon>Eumeta</taxon>
    </lineage>
</organism>
<keyword evidence="3" id="KW-1185">Reference proteome</keyword>
<sequence>MATGAPGAGGVAVTDALGTGGGPGRRHGPLARRQRTTVTGASRTPNTVGVHGARERAAARERRHACPKISKYPRQHSNTNLSTSRTY</sequence>
<proteinExistence type="predicted"/>
<feature type="compositionally biased region" description="Basic residues" evidence="1">
    <location>
        <begin position="61"/>
        <end position="74"/>
    </location>
</feature>
<feature type="region of interest" description="Disordered" evidence="1">
    <location>
        <begin position="1"/>
        <end position="87"/>
    </location>
</feature>
<feature type="compositionally biased region" description="Gly residues" evidence="1">
    <location>
        <begin position="1"/>
        <end position="10"/>
    </location>
</feature>
<feature type="compositionally biased region" description="Polar residues" evidence="1">
    <location>
        <begin position="36"/>
        <end position="47"/>
    </location>
</feature>
<gene>
    <name evidence="2" type="ORF">EVAR_3432_1</name>
</gene>
<reference evidence="2 3" key="1">
    <citation type="journal article" date="2019" name="Commun. Biol.">
        <title>The bagworm genome reveals a unique fibroin gene that provides high tensile strength.</title>
        <authorList>
            <person name="Kono N."/>
            <person name="Nakamura H."/>
            <person name="Ohtoshi R."/>
            <person name="Tomita M."/>
            <person name="Numata K."/>
            <person name="Arakawa K."/>
        </authorList>
    </citation>
    <scope>NUCLEOTIDE SEQUENCE [LARGE SCALE GENOMIC DNA]</scope>
</reference>